<comment type="subcellular location">
    <subcellularLocation>
        <location evidence="1">Membrane</location>
        <topology evidence="1">Multi-pass membrane protein</topology>
    </subcellularLocation>
</comment>
<evidence type="ECO:0000256" key="6">
    <source>
        <dbReference type="SAM" id="MobiDB-lite"/>
    </source>
</evidence>
<evidence type="ECO:0000256" key="2">
    <source>
        <dbReference type="ARBA" id="ARBA00022448"/>
    </source>
</evidence>
<keyword evidence="5 7" id="KW-0472">Membrane</keyword>
<dbReference type="PANTHER" id="PTHR48041">
    <property type="entry name" value="ABC TRANSPORTER G FAMILY MEMBER 28"/>
    <property type="match status" value="1"/>
</dbReference>
<dbReference type="EMBL" id="LGTL01000007">
    <property type="protein sequence ID" value="KPA81030.1"/>
    <property type="molecule type" value="Genomic_DNA"/>
</dbReference>
<dbReference type="EMBL" id="LGTL01000007">
    <property type="protein sequence ID" value="KPA81031.1"/>
    <property type="molecule type" value="Genomic_DNA"/>
</dbReference>
<evidence type="ECO:0000256" key="4">
    <source>
        <dbReference type="ARBA" id="ARBA00022989"/>
    </source>
</evidence>
<dbReference type="GO" id="GO:0005524">
    <property type="term" value="F:ATP binding"/>
    <property type="evidence" value="ECO:0007669"/>
    <property type="project" value="InterPro"/>
</dbReference>
<evidence type="ECO:0000259" key="8">
    <source>
        <dbReference type="PROSITE" id="PS50893"/>
    </source>
</evidence>
<dbReference type="InterPro" id="IPR027417">
    <property type="entry name" value="P-loop_NTPase"/>
</dbReference>
<dbReference type="Gene3D" id="3.40.50.300">
    <property type="entry name" value="P-loop containing nucleotide triphosphate hydrolases"/>
    <property type="match status" value="1"/>
</dbReference>
<dbReference type="GO" id="GO:0016020">
    <property type="term" value="C:membrane"/>
    <property type="evidence" value="ECO:0007669"/>
    <property type="project" value="UniProtKB-SubCell"/>
</dbReference>
<feature type="compositionally biased region" description="Low complexity" evidence="6">
    <location>
        <begin position="175"/>
        <end position="195"/>
    </location>
</feature>
<feature type="compositionally biased region" description="Polar residues" evidence="6">
    <location>
        <begin position="13"/>
        <end position="24"/>
    </location>
</feature>
<feature type="transmembrane region" description="Helical" evidence="7">
    <location>
        <begin position="681"/>
        <end position="700"/>
    </location>
</feature>
<dbReference type="Proteomes" id="UP000037923">
    <property type="component" value="Unassembled WGS sequence"/>
</dbReference>
<keyword evidence="2" id="KW-0813">Transport</keyword>
<feature type="transmembrane region" description="Helical" evidence="7">
    <location>
        <begin position="798"/>
        <end position="818"/>
    </location>
</feature>
<proteinExistence type="predicted"/>
<reference evidence="9 10" key="1">
    <citation type="submission" date="2015-07" db="EMBL/GenBank/DDBJ databases">
        <title>High-quality genome of monoxenous trypanosomatid Leptomonas pyrrhocoris.</title>
        <authorList>
            <person name="Flegontov P."/>
            <person name="Butenko A."/>
            <person name="Firsov S."/>
            <person name="Vlcek C."/>
            <person name="Logacheva M.D."/>
            <person name="Field M."/>
            <person name="Filatov D."/>
            <person name="Flegontova O."/>
            <person name="Gerasimov E."/>
            <person name="Jackson A.P."/>
            <person name="Kelly S."/>
            <person name="Opperdoes F."/>
            <person name="O'Reilly A."/>
            <person name="Votypka J."/>
            <person name="Yurchenko V."/>
            <person name="Lukes J."/>
        </authorList>
    </citation>
    <scope>NUCLEOTIDE SEQUENCE [LARGE SCALE GENOMIC DNA]</scope>
    <source>
        <strain evidence="9">H10</strain>
    </source>
</reference>
<evidence type="ECO:0000256" key="7">
    <source>
        <dbReference type="SAM" id="Phobius"/>
    </source>
</evidence>
<dbReference type="InterPro" id="IPR003439">
    <property type="entry name" value="ABC_transporter-like_ATP-bd"/>
</dbReference>
<dbReference type="GO" id="GO:0042626">
    <property type="term" value="F:ATPase-coupled transmembrane transporter activity"/>
    <property type="evidence" value="ECO:0007669"/>
    <property type="project" value="TreeGrafter"/>
</dbReference>
<dbReference type="RefSeq" id="XP_015659470.1">
    <property type="nucleotide sequence ID" value="XM_015802069.1"/>
</dbReference>
<keyword evidence="3 7" id="KW-0812">Transmembrane</keyword>
<dbReference type="PANTHER" id="PTHR48041:SF91">
    <property type="entry name" value="ABC TRANSPORTER G FAMILY MEMBER 28"/>
    <property type="match status" value="1"/>
</dbReference>
<feature type="transmembrane region" description="Helical" evidence="7">
    <location>
        <begin position="712"/>
        <end position="739"/>
    </location>
</feature>
<feature type="region of interest" description="Disordered" evidence="6">
    <location>
        <begin position="145"/>
        <end position="164"/>
    </location>
</feature>
<dbReference type="GeneID" id="26904691"/>
<evidence type="ECO:0000313" key="10">
    <source>
        <dbReference type="Proteomes" id="UP000037923"/>
    </source>
</evidence>
<feature type="transmembrane region" description="Helical" evidence="7">
    <location>
        <begin position="568"/>
        <end position="588"/>
    </location>
</feature>
<gene>
    <name evidence="9" type="ORF">ABB37_04400</name>
</gene>
<dbReference type="OrthoDB" id="264002at2759"/>
<dbReference type="VEuPathDB" id="TriTrypDB:LpyrH10_07_2070"/>
<dbReference type="InterPro" id="IPR050352">
    <property type="entry name" value="ABCG_transporters"/>
</dbReference>
<feature type="region of interest" description="Disordered" evidence="6">
    <location>
        <begin position="1"/>
        <end position="24"/>
    </location>
</feature>
<feature type="region of interest" description="Disordered" evidence="6">
    <location>
        <begin position="175"/>
        <end position="213"/>
    </location>
</feature>
<protein>
    <recommendedName>
        <fullName evidence="8">ABC transporter domain-containing protein</fullName>
    </recommendedName>
</protein>
<evidence type="ECO:0000256" key="3">
    <source>
        <dbReference type="ARBA" id="ARBA00022692"/>
    </source>
</evidence>
<dbReference type="SUPFAM" id="SSF52540">
    <property type="entry name" value="P-loop containing nucleoside triphosphate hydrolases"/>
    <property type="match status" value="1"/>
</dbReference>
<evidence type="ECO:0000256" key="1">
    <source>
        <dbReference type="ARBA" id="ARBA00004141"/>
    </source>
</evidence>
<feature type="domain" description="ABC transporter" evidence="8">
    <location>
        <begin position="246"/>
        <end position="482"/>
    </location>
</feature>
<comment type="caution">
    <text evidence="9">The sequence shown here is derived from an EMBL/GenBank/DDBJ whole genome shotgun (WGS) entry which is preliminary data.</text>
</comment>
<dbReference type="OMA" id="FTHACLG"/>
<evidence type="ECO:0000256" key="5">
    <source>
        <dbReference type="ARBA" id="ARBA00023136"/>
    </source>
</evidence>
<sequence>MHTSGNEGARMSSPANTSLPTDLQDSLFFDPPAIDNSFVSTPLQGSLTRSYLSVDLEETSGAETSPQTTAAASCTDIALRRGQAYRRTDVGGRGGTTPRVRSLEGVAMNMQTYVGRSRPATSAATPASAASTPALTRAVLAEHVEASSWSHPLTPPDSRDTLPLLPMRDFATAATASAAASDTPPADAKATTPTALRPSEDAEGSVHVATRSSRMEEPLESLFLSRQLTGSAADSGFELSMESVTLQISERHFFRAHPITYLDDCSLHIAPGSMHCIASLNPAHARAALAVLAGVDTVASARGATLANALPASSLRYRRQVAYVASLDCCTAEATVYDNLAFATRIRYVVDAPTLREVVEQAASEAFLMDQLLTRASDLGPAQRYLLATAMELVADPTVLLLQDPLAFFSLAELQLFTQLLRSVRRRNPARTVVWSGSAIPWTLFDSIDSLTLLTTGGKTFYSGNKEGVESFLQEDLGILRVPGEDVMDIMAQTEVDVVAVTDSTVAFRNSKFYRAVQHEIEAHRTRVSANAFSQPPEPPHPSPSYASVQSSLLLYTLRRSVLDKAALVPWVGLFVVMVLVCMLVAATDGKQERSLQNTCGVLFLLLSCSVQINSIFLKSELRDWRTFLSFRNNLCFPVLPYYVATVVRLLVPRLCFAVASSICGAVIFAEATAASLSAMMSLLSFAHACLGLIAVYWVPRVEMLMAANHLYYAYCVICCGFLLSVTQIPVFFQVLSLLRIAYGGLLAKEIGALTWCDTASGDDLSGSAASDSSSSCLTGQKYLTLMGLQQDSLGQSVLGLSLLSLVMMAALAISMHLSPSAKLFSSSS</sequence>
<name>A0A0N0DW44_LEPPY</name>
<dbReference type="RefSeq" id="XP_015659469.1">
    <property type="nucleotide sequence ID" value="XM_015802068.1"/>
</dbReference>
<feature type="transmembrane region" description="Helical" evidence="7">
    <location>
        <begin position="640"/>
        <end position="669"/>
    </location>
</feature>
<accession>A0A0N0DW44</accession>
<evidence type="ECO:0000313" key="9">
    <source>
        <dbReference type="EMBL" id="KPA81031.1"/>
    </source>
</evidence>
<dbReference type="PROSITE" id="PS50893">
    <property type="entry name" value="ABC_TRANSPORTER_2"/>
    <property type="match status" value="1"/>
</dbReference>
<keyword evidence="10" id="KW-1185">Reference proteome</keyword>
<dbReference type="GO" id="GO:0016887">
    <property type="term" value="F:ATP hydrolysis activity"/>
    <property type="evidence" value="ECO:0007669"/>
    <property type="project" value="InterPro"/>
</dbReference>
<keyword evidence="4 7" id="KW-1133">Transmembrane helix</keyword>
<dbReference type="AlphaFoldDB" id="A0A0N0DW44"/>
<organism evidence="9 10">
    <name type="scientific">Leptomonas pyrrhocoris</name>
    <name type="common">Firebug parasite</name>
    <dbReference type="NCBI Taxonomy" id="157538"/>
    <lineage>
        <taxon>Eukaryota</taxon>
        <taxon>Discoba</taxon>
        <taxon>Euglenozoa</taxon>
        <taxon>Kinetoplastea</taxon>
        <taxon>Metakinetoplastina</taxon>
        <taxon>Trypanosomatida</taxon>
        <taxon>Trypanosomatidae</taxon>
        <taxon>Leishmaniinae</taxon>
        <taxon>Leptomonas</taxon>
    </lineage>
</organism>